<sequence>MPHAPDQTTPTRRFTMLYKTAAALTQEREIVGTLEEALAAACAMLRDGRARHVNLIEVGRIDGVVPHSRIVRWCAGRETAP</sequence>
<organism evidence="1 2">
    <name type="scientific">Rhodoplanes tepidamans</name>
    <name type="common">Rhodoplanes cryptolactis</name>
    <dbReference type="NCBI Taxonomy" id="200616"/>
    <lineage>
        <taxon>Bacteria</taxon>
        <taxon>Pseudomonadati</taxon>
        <taxon>Pseudomonadota</taxon>
        <taxon>Alphaproteobacteria</taxon>
        <taxon>Hyphomicrobiales</taxon>
        <taxon>Nitrobacteraceae</taxon>
        <taxon>Rhodoplanes</taxon>
    </lineage>
</organism>
<protein>
    <submittedName>
        <fullName evidence="1">Uncharacterized protein</fullName>
    </submittedName>
</protein>
<keyword evidence="2" id="KW-1185">Reference proteome</keyword>
<evidence type="ECO:0000313" key="1">
    <source>
        <dbReference type="EMBL" id="MDC7786069.1"/>
    </source>
</evidence>
<accession>A0ABT5J8T2</accession>
<evidence type="ECO:0000313" key="2">
    <source>
        <dbReference type="Proteomes" id="UP001165652"/>
    </source>
</evidence>
<gene>
    <name evidence="1" type="ORF">PQJ73_10285</name>
</gene>
<proteinExistence type="predicted"/>
<dbReference type="Proteomes" id="UP001165652">
    <property type="component" value="Unassembled WGS sequence"/>
</dbReference>
<comment type="caution">
    <text evidence="1">The sequence shown here is derived from an EMBL/GenBank/DDBJ whole genome shotgun (WGS) entry which is preliminary data.</text>
</comment>
<reference evidence="1" key="1">
    <citation type="journal article" date="2023" name="Microbiol Resour">
        <title>Genome Sequences of Rhodoplanes serenus and Two Thermotolerant Strains, Rhodoplanes tepidamans and 'Rhodoplanes cryptolactis,' Further Refine the Genus.</title>
        <authorList>
            <person name="Rayyan A.A."/>
            <person name="Kyndt J.A."/>
        </authorList>
    </citation>
    <scope>NUCLEOTIDE SEQUENCE</scope>
    <source>
        <strain evidence="1">DSM 9987</strain>
    </source>
</reference>
<dbReference type="RefSeq" id="WP_272776915.1">
    <property type="nucleotide sequence ID" value="NZ_JAQQLI010000012.1"/>
</dbReference>
<dbReference type="EMBL" id="JAQQLI010000012">
    <property type="protein sequence ID" value="MDC7786069.1"/>
    <property type="molecule type" value="Genomic_DNA"/>
</dbReference>
<name>A0ABT5J8T2_RHOTP</name>
<reference evidence="1" key="2">
    <citation type="submission" date="2023-02" db="EMBL/GenBank/DDBJ databases">
        <authorList>
            <person name="Rayyan A."/>
            <person name="Meyer T."/>
            <person name="Kyndt J.A."/>
        </authorList>
    </citation>
    <scope>NUCLEOTIDE SEQUENCE</scope>
    <source>
        <strain evidence="1">DSM 9987</strain>
    </source>
</reference>